<proteinExistence type="inferred from homology"/>
<sequence>MTSVKDILDFLDDKAPLDTQLDFDNAGFLCGDAAAEVTRVLVALDITDGVVAEAADFGAELIVSHHPVCFTPMKSVTTDDLTGRKFAAMLKGGISAICMHTNLDAAPGGVNDALCAALGAENLGLLAPEHDTMSRLCRFAEPMEYADFLAHVKSALGANGIRCAGPEKRVQLFGVCGGAGADFIPDAAARGCDAYITADVKHHQFLWAGELGIALVDAGHFSTENVVVPVLAGWLRERFPALEVKTAASYKQPERFYV</sequence>
<gene>
    <name evidence="5" type="ORF">IAC18_05690</name>
</gene>
<organism evidence="5 6">
    <name type="scientific">Candidatus Scatomorpha merdipullorum</name>
    <dbReference type="NCBI Taxonomy" id="2840927"/>
    <lineage>
        <taxon>Bacteria</taxon>
        <taxon>Bacillati</taxon>
        <taxon>Bacillota</taxon>
        <taxon>Clostridia</taxon>
        <taxon>Eubacteriales</taxon>
        <taxon>Candidatus Scatomorpha</taxon>
    </lineage>
</organism>
<name>A0A9D1FDJ8_9FIRM</name>
<evidence type="ECO:0000313" key="5">
    <source>
        <dbReference type="EMBL" id="HIS67040.1"/>
    </source>
</evidence>
<comment type="caution">
    <text evidence="5">The sequence shown here is derived from an EMBL/GenBank/DDBJ whole genome shotgun (WGS) entry which is preliminary data.</text>
</comment>
<dbReference type="PANTHER" id="PTHR13799:SF14">
    <property type="entry name" value="GTP CYCLOHYDROLASE 1 TYPE 2 HOMOLOG"/>
    <property type="match status" value="1"/>
</dbReference>
<dbReference type="Pfam" id="PF01784">
    <property type="entry name" value="DUF34_NIF3"/>
    <property type="match status" value="1"/>
</dbReference>
<feature type="binding site" evidence="4">
    <location>
        <position position="104"/>
    </location>
    <ligand>
        <name>a divalent metal cation</name>
        <dbReference type="ChEBI" id="CHEBI:60240"/>
        <label>1</label>
    </ligand>
</feature>
<dbReference type="InterPro" id="IPR002678">
    <property type="entry name" value="DUF34/NIF3"/>
</dbReference>
<reference evidence="5" key="2">
    <citation type="journal article" date="2021" name="PeerJ">
        <title>Extensive microbial diversity within the chicken gut microbiome revealed by metagenomics and culture.</title>
        <authorList>
            <person name="Gilroy R."/>
            <person name="Ravi A."/>
            <person name="Getino M."/>
            <person name="Pursley I."/>
            <person name="Horton D.L."/>
            <person name="Alikhan N.F."/>
            <person name="Baker D."/>
            <person name="Gharbi K."/>
            <person name="Hall N."/>
            <person name="Watson M."/>
            <person name="Adriaenssens E.M."/>
            <person name="Foster-Nyarko E."/>
            <person name="Jarju S."/>
            <person name="Secka A."/>
            <person name="Antonio M."/>
            <person name="Oren A."/>
            <person name="Chaudhuri R.R."/>
            <person name="La Ragione R."/>
            <person name="Hildebrand F."/>
            <person name="Pallen M.J."/>
        </authorList>
    </citation>
    <scope>NUCLEOTIDE SEQUENCE</scope>
    <source>
        <strain evidence="5">ChiHjej10B9-9673</strain>
    </source>
</reference>
<evidence type="ECO:0000256" key="3">
    <source>
        <dbReference type="ARBA" id="ARBA00022723"/>
    </source>
</evidence>
<evidence type="ECO:0000256" key="1">
    <source>
        <dbReference type="ARBA" id="ARBA00006964"/>
    </source>
</evidence>
<dbReference type="PANTHER" id="PTHR13799">
    <property type="entry name" value="NGG1 INTERACTING FACTOR 3"/>
    <property type="match status" value="1"/>
</dbReference>
<dbReference type="FunFam" id="3.40.1390.30:FF:000001">
    <property type="entry name" value="GTP cyclohydrolase 1 type 2"/>
    <property type="match status" value="1"/>
</dbReference>
<dbReference type="SUPFAM" id="SSF102705">
    <property type="entry name" value="NIF3 (NGG1p interacting factor 3)-like"/>
    <property type="match status" value="1"/>
</dbReference>
<dbReference type="Proteomes" id="UP000824001">
    <property type="component" value="Unassembled WGS sequence"/>
</dbReference>
<evidence type="ECO:0000313" key="6">
    <source>
        <dbReference type="Proteomes" id="UP000824001"/>
    </source>
</evidence>
<reference evidence="5" key="1">
    <citation type="submission" date="2020-10" db="EMBL/GenBank/DDBJ databases">
        <authorList>
            <person name="Gilroy R."/>
        </authorList>
    </citation>
    <scope>NUCLEOTIDE SEQUENCE</scope>
    <source>
        <strain evidence="5">ChiHjej10B9-9673</strain>
    </source>
</reference>
<dbReference type="Gene3D" id="3.40.1390.30">
    <property type="entry name" value="NIF3 (NGG1p interacting factor 3)-like"/>
    <property type="match status" value="2"/>
</dbReference>
<dbReference type="GO" id="GO:0046872">
    <property type="term" value="F:metal ion binding"/>
    <property type="evidence" value="ECO:0007669"/>
    <property type="project" value="UniProtKB-KW"/>
</dbReference>
<dbReference type="GO" id="GO:0005737">
    <property type="term" value="C:cytoplasm"/>
    <property type="evidence" value="ECO:0007669"/>
    <property type="project" value="TreeGrafter"/>
</dbReference>
<evidence type="ECO:0000256" key="4">
    <source>
        <dbReference type="PIRSR" id="PIRSR602678-1"/>
    </source>
</evidence>
<dbReference type="InterPro" id="IPR036069">
    <property type="entry name" value="DUF34/NIF3_sf"/>
</dbReference>
<evidence type="ECO:0000256" key="2">
    <source>
        <dbReference type="ARBA" id="ARBA00022112"/>
    </source>
</evidence>
<accession>A0A9D1FDJ8</accession>
<feature type="binding site" evidence="4">
    <location>
        <position position="66"/>
    </location>
    <ligand>
        <name>a divalent metal cation</name>
        <dbReference type="ChEBI" id="CHEBI:60240"/>
        <label>1</label>
    </ligand>
</feature>
<feature type="binding site" evidence="4">
    <location>
        <position position="65"/>
    </location>
    <ligand>
        <name>a divalent metal cation</name>
        <dbReference type="ChEBI" id="CHEBI:60240"/>
        <label>1</label>
    </ligand>
</feature>
<feature type="binding site" evidence="4">
    <location>
        <position position="220"/>
    </location>
    <ligand>
        <name>a divalent metal cation</name>
        <dbReference type="ChEBI" id="CHEBI:60240"/>
        <label>1</label>
    </ligand>
</feature>
<feature type="binding site" evidence="4">
    <location>
        <position position="224"/>
    </location>
    <ligand>
        <name>a divalent metal cation</name>
        <dbReference type="ChEBI" id="CHEBI:60240"/>
        <label>1</label>
    </ligand>
</feature>
<protein>
    <recommendedName>
        <fullName evidence="2">GTP cyclohydrolase 1 type 2 homolog</fullName>
    </recommendedName>
</protein>
<dbReference type="NCBIfam" id="TIGR00486">
    <property type="entry name" value="YbgI_SA1388"/>
    <property type="match status" value="1"/>
</dbReference>
<keyword evidence="3 4" id="KW-0479">Metal-binding</keyword>
<dbReference type="EMBL" id="DVJK01000158">
    <property type="protein sequence ID" value="HIS67040.1"/>
    <property type="molecule type" value="Genomic_DNA"/>
</dbReference>
<comment type="similarity">
    <text evidence="1">Belongs to the GTP cyclohydrolase I type 2/NIF3 family.</text>
</comment>
<dbReference type="AlphaFoldDB" id="A0A9D1FDJ8"/>